<dbReference type="InterPro" id="IPR008948">
    <property type="entry name" value="L-Aspartase-like"/>
</dbReference>
<reference evidence="1 2" key="1">
    <citation type="journal article" date="2011" name="BMC Genomics">
        <title>Genome sequencing reveals diversification of virulence factor content and possible host adaptation in distinct subpopulations of Salmonella enterica.</title>
        <authorList>
            <person name="den Bakker H.C."/>
            <person name="Moreno Switt A.I."/>
            <person name="Govoni G."/>
            <person name="Cummings C.A."/>
            <person name="Ranieri M.L."/>
            <person name="Degoricija L."/>
            <person name="Hoelzer K."/>
            <person name="Rodriguez-Rivera L.D."/>
            <person name="Brown S."/>
            <person name="Bolchacova E."/>
            <person name="Furtado M.R."/>
            <person name="Wiedmann M."/>
        </authorList>
    </citation>
    <scope>NUCLEOTIDE SEQUENCE [LARGE SCALE GENOMIC DNA]</scope>
    <source>
        <strain evidence="1 2">R6-377</strain>
    </source>
</reference>
<dbReference type="SUPFAM" id="SSF48557">
    <property type="entry name" value="L-aspartase-like"/>
    <property type="match status" value="1"/>
</dbReference>
<dbReference type="AlphaFoldDB" id="G5LL92"/>
<feature type="non-terminal residue" evidence="1">
    <location>
        <position position="1"/>
    </location>
</feature>
<evidence type="ECO:0000313" key="2">
    <source>
        <dbReference type="Proteomes" id="UP000004642"/>
    </source>
</evidence>
<evidence type="ECO:0000313" key="1">
    <source>
        <dbReference type="EMBL" id="EHC42685.1"/>
    </source>
</evidence>
<keyword evidence="1" id="KW-0456">Lyase</keyword>
<gene>
    <name evidence="1" type="ORF">LTSEALA_1227</name>
</gene>
<dbReference type="GO" id="GO:0016829">
    <property type="term" value="F:lyase activity"/>
    <property type="evidence" value="ECO:0007669"/>
    <property type="project" value="UniProtKB-KW"/>
</dbReference>
<name>G5LL92_SALET</name>
<protein>
    <submittedName>
        <fullName evidence="1">Histidine ammonia-lyase</fullName>
    </submittedName>
</protein>
<dbReference type="Pfam" id="PF00221">
    <property type="entry name" value="Lyase_aromatic"/>
    <property type="match status" value="1"/>
</dbReference>
<dbReference type="PATRIC" id="fig|913241.3.peg.943"/>
<dbReference type="Gene3D" id="1.20.200.10">
    <property type="entry name" value="Fumarase/aspartase (Central domain)"/>
    <property type="match status" value="1"/>
</dbReference>
<proteinExistence type="predicted"/>
<organism evidence="1 2">
    <name type="scientific">Salmonella enterica subsp. enterica serovar Alachua str. R6-377</name>
    <dbReference type="NCBI Taxonomy" id="913241"/>
    <lineage>
        <taxon>Bacteria</taxon>
        <taxon>Pseudomonadati</taxon>
        <taxon>Pseudomonadota</taxon>
        <taxon>Gammaproteobacteria</taxon>
        <taxon>Enterobacterales</taxon>
        <taxon>Enterobacteriaceae</taxon>
        <taxon>Salmonella</taxon>
    </lineage>
</organism>
<dbReference type="EMBL" id="AFCJ01000542">
    <property type="protein sequence ID" value="EHC42685.1"/>
    <property type="molecule type" value="Genomic_DNA"/>
</dbReference>
<dbReference type="Proteomes" id="UP000004642">
    <property type="component" value="Unassembled WGS sequence"/>
</dbReference>
<sequence>STAFALRGLFEAQELFASAVVCGALTTEAVLGSRRPFDARTTGAN</sequence>
<comment type="caution">
    <text evidence="1">The sequence shown here is derived from an EMBL/GenBank/DDBJ whole genome shotgun (WGS) entry which is preliminary data.</text>
</comment>
<dbReference type="InterPro" id="IPR001106">
    <property type="entry name" value="Aromatic_Lyase"/>
</dbReference>
<accession>G5LL92</accession>